<evidence type="ECO:0000256" key="2">
    <source>
        <dbReference type="ARBA" id="ARBA00004162"/>
    </source>
</evidence>
<evidence type="ECO:0000256" key="15">
    <source>
        <dbReference type="ARBA" id="ARBA00023209"/>
    </source>
</evidence>
<dbReference type="Proteomes" id="UP000197528">
    <property type="component" value="Unassembled WGS sequence"/>
</dbReference>
<dbReference type="EMBL" id="NGUP01000005">
    <property type="protein sequence ID" value="OWS68967.1"/>
    <property type="molecule type" value="Genomic_DNA"/>
</dbReference>
<evidence type="ECO:0000313" key="20">
    <source>
        <dbReference type="Proteomes" id="UP000197528"/>
    </source>
</evidence>
<keyword evidence="10" id="KW-0812">Transmembrane</keyword>
<dbReference type="EC" id="3.6.1.26" evidence="6"/>
<evidence type="ECO:0000313" key="19">
    <source>
        <dbReference type="EMBL" id="OWS68967.1"/>
    </source>
</evidence>
<evidence type="ECO:0000256" key="17">
    <source>
        <dbReference type="ARBA" id="ARBA00032888"/>
    </source>
</evidence>
<keyword evidence="12" id="KW-1133">Transmembrane helix</keyword>
<dbReference type="InterPro" id="IPR003763">
    <property type="entry name" value="CDP-diacylglyc_Pase"/>
</dbReference>
<comment type="similarity">
    <text evidence="5">Belongs to the Cdh family.</text>
</comment>
<comment type="catalytic activity">
    <reaction evidence="1">
        <text>a CDP-1,2-diacyl-sn-glycerol + H2O = a 1,2-diacyl-sn-glycero-3-phosphate + CMP + 2 H(+)</text>
        <dbReference type="Rhea" id="RHEA:15221"/>
        <dbReference type="ChEBI" id="CHEBI:15377"/>
        <dbReference type="ChEBI" id="CHEBI:15378"/>
        <dbReference type="ChEBI" id="CHEBI:58332"/>
        <dbReference type="ChEBI" id="CHEBI:58608"/>
        <dbReference type="ChEBI" id="CHEBI:60377"/>
        <dbReference type="EC" id="3.6.1.26"/>
    </reaction>
</comment>
<dbReference type="SUPFAM" id="SSF54197">
    <property type="entry name" value="HIT-like"/>
    <property type="match status" value="1"/>
</dbReference>
<comment type="subcellular location">
    <subcellularLocation>
        <location evidence="2">Cell membrane</location>
        <topology evidence="2">Single-pass membrane protein</topology>
    </subcellularLocation>
</comment>
<evidence type="ECO:0000256" key="11">
    <source>
        <dbReference type="ARBA" id="ARBA00022801"/>
    </source>
</evidence>
<evidence type="ECO:0000256" key="3">
    <source>
        <dbReference type="ARBA" id="ARBA00004927"/>
    </source>
</evidence>
<evidence type="ECO:0000256" key="18">
    <source>
        <dbReference type="ARBA" id="ARBA00032892"/>
    </source>
</evidence>
<keyword evidence="13" id="KW-0443">Lipid metabolism</keyword>
<protein>
    <recommendedName>
        <fullName evidence="7">CDP-diacylglycerol pyrophosphatase</fullName>
        <ecNumber evidence="6">3.6.1.26</ecNumber>
    </recommendedName>
    <alternativeName>
        <fullName evidence="17">CDP-diacylglycerol phosphatidylhydrolase</fullName>
    </alternativeName>
    <alternativeName>
        <fullName evidence="18">CDP-diglyceride hydrolase</fullName>
    </alternativeName>
</protein>
<accession>A0A254Q214</accession>
<dbReference type="GO" id="GO:0008654">
    <property type="term" value="P:phospholipid biosynthetic process"/>
    <property type="evidence" value="ECO:0007669"/>
    <property type="project" value="UniProtKB-KW"/>
</dbReference>
<sequence>MNTSTNYLWAKILVALIATIGISSQAISFNIAKSDILLHIVSQCVDPSKENYCANCMLPRADARCSNITECKKTNEVWKLSTRYAAIRDIKMCGCPVEFTHGLAMPREVVTGVEDPNREEDIWQFAWDVGIERIEAESLALVVNPPSQRTQNQLHVHILRLDQNARTRFDQSSTVYVDNLQSVWLAADKVAKTNGLNDYGVLVAKSLEGKYLVLVSPDSPEAAFTIWKCN</sequence>
<proteinExistence type="inferred from homology"/>
<keyword evidence="8" id="KW-1003">Cell membrane</keyword>
<dbReference type="AlphaFoldDB" id="A0A254Q214"/>
<dbReference type="Gene3D" id="3.30.428.30">
    <property type="entry name" value="HIT family - CDH-like"/>
    <property type="match status" value="1"/>
</dbReference>
<keyword evidence="16" id="KW-1208">Phospholipid metabolism</keyword>
<evidence type="ECO:0000256" key="8">
    <source>
        <dbReference type="ARBA" id="ARBA00022475"/>
    </source>
</evidence>
<keyword evidence="14" id="KW-0472">Membrane</keyword>
<evidence type="ECO:0000256" key="14">
    <source>
        <dbReference type="ARBA" id="ARBA00023136"/>
    </source>
</evidence>
<dbReference type="GO" id="GO:0008715">
    <property type="term" value="F:CDP-diacylglycerol diphosphatase activity"/>
    <property type="evidence" value="ECO:0007669"/>
    <property type="project" value="UniProtKB-EC"/>
</dbReference>
<dbReference type="InterPro" id="IPR036265">
    <property type="entry name" value="HIT-like_sf"/>
</dbReference>
<dbReference type="Pfam" id="PF02611">
    <property type="entry name" value="CDH"/>
    <property type="match status" value="1"/>
</dbReference>
<evidence type="ECO:0000256" key="5">
    <source>
        <dbReference type="ARBA" id="ARBA00006435"/>
    </source>
</evidence>
<evidence type="ECO:0000256" key="1">
    <source>
        <dbReference type="ARBA" id="ARBA00001007"/>
    </source>
</evidence>
<evidence type="ECO:0000256" key="7">
    <source>
        <dbReference type="ARBA" id="ARBA00019608"/>
    </source>
</evidence>
<dbReference type="GO" id="GO:0005886">
    <property type="term" value="C:plasma membrane"/>
    <property type="evidence" value="ECO:0007669"/>
    <property type="project" value="UniProtKB-SubCell"/>
</dbReference>
<keyword evidence="9" id="KW-0444">Lipid biosynthesis</keyword>
<name>A0A254Q214_9BURK</name>
<evidence type="ECO:0000256" key="13">
    <source>
        <dbReference type="ARBA" id="ARBA00023098"/>
    </source>
</evidence>
<dbReference type="OrthoDB" id="481399at2"/>
<organism evidence="19 20">
    <name type="scientific">Polynucleobacter campilacus</name>
    <dbReference type="NCBI Taxonomy" id="1743163"/>
    <lineage>
        <taxon>Bacteria</taxon>
        <taxon>Pseudomonadati</taxon>
        <taxon>Pseudomonadota</taxon>
        <taxon>Betaproteobacteria</taxon>
        <taxon>Burkholderiales</taxon>
        <taxon>Burkholderiaceae</taxon>
        <taxon>Polynucleobacter</taxon>
    </lineage>
</organism>
<keyword evidence="20" id="KW-1185">Reference proteome</keyword>
<dbReference type="RefSeq" id="WP_088526188.1">
    <property type="nucleotide sequence ID" value="NZ_NGUP01000005.1"/>
</dbReference>
<keyword evidence="15" id="KW-0594">Phospholipid biosynthesis</keyword>
<evidence type="ECO:0000256" key="16">
    <source>
        <dbReference type="ARBA" id="ARBA00023264"/>
    </source>
</evidence>
<evidence type="ECO:0000256" key="12">
    <source>
        <dbReference type="ARBA" id="ARBA00022989"/>
    </source>
</evidence>
<dbReference type="GO" id="GO:0046342">
    <property type="term" value="P:CDP-diacylglycerol catabolic process"/>
    <property type="evidence" value="ECO:0007669"/>
    <property type="project" value="UniProtKB-UniPathway"/>
</dbReference>
<evidence type="ECO:0000256" key="6">
    <source>
        <dbReference type="ARBA" id="ARBA00012375"/>
    </source>
</evidence>
<reference evidence="19 20" key="1">
    <citation type="submission" date="2017-05" db="EMBL/GenBank/DDBJ databases">
        <title>Genome of Polynucleobacter sp. MWH-Feld-100.</title>
        <authorList>
            <person name="Hahn M.W."/>
        </authorList>
    </citation>
    <scope>NUCLEOTIDE SEQUENCE [LARGE SCALE GENOMIC DNA]</scope>
    <source>
        <strain evidence="19 20">MWH-Feld-100</strain>
    </source>
</reference>
<evidence type="ECO:0000256" key="10">
    <source>
        <dbReference type="ARBA" id="ARBA00022692"/>
    </source>
</evidence>
<evidence type="ECO:0000256" key="9">
    <source>
        <dbReference type="ARBA" id="ARBA00022516"/>
    </source>
</evidence>
<comment type="caution">
    <text evidence="19">The sequence shown here is derived from an EMBL/GenBank/DDBJ whole genome shotgun (WGS) entry which is preliminary data.</text>
</comment>
<keyword evidence="11" id="KW-0378">Hydrolase</keyword>
<evidence type="ECO:0000256" key="4">
    <source>
        <dbReference type="ARBA" id="ARBA00005189"/>
    </source>
</evidence>
<comment type="pathway">
    <text evidence="3">Phospholipid metabolism; CDP-diacylglycerol degradation; phosphatidate from CDP-diacylglycerol: step 1/1.</text>
</comment>
<comment type="pathway">
    <text evidence="4">Lipid metabolism.</text>
</comment>
<dbReference type="UniPathway" id="UPA00609">
    <property type="reaction ID" value="UER00664"/>
</dbReference>
<gene>
    <name evidence="19" type="ORF">CBI31_09650</name>
</gene>